<proteinExistence type="predicted"/>
<evidence type="ECO:0000313" key="2">
    <source>
        <dbReference type="Proteomes" id="UP000192907"/>
    </source>
</evidence>
<accession>A0A1Y6BDT6</accession>
<dbReference type="Proteomes" id="UP000192907">
    <property type="component" value="Unassembled WGS sequence"/>
</dbReference>
<keyword evidence="2" id="KW-1185">Reference proteome</keyword>
<organism evidence="1 2">
    <name type="scientific">Pseudobacteriovorax antillogorgiicola</name>
    <dbReference type="NCBI Taxonomy" id="1513793"/>
    <lineage>
        <taxon>Bacteria</taxon>
        <taxon>Pseudomonadati</taxon>
        <taxon>Bdellovibrionota</taxon>
        <taxon>Oligoflexia</taxon>
        <taxon>Oligoflexales</taxon>
        <taxon>Pseudobacteriovoracaceae</taxon>
        <taxon>Pseudobacteriovorax</taxon>
    </lineage>
</organism>
<dbReference type="STRING" id="1513793.SAMN06296036_104132"/>
<sequence length="50" mass="5527">MAQNTLILCFTFGNKWPIVSMLASVWLAKGSLKVSDQNMVKSARSLPDDL</sequence>
<dbReference type="EMBL" id="FWZT01000004">
    <property type="protein sequence ID" value="SMF06436.1"/>
    <property type="molecule type" value="Genomic_DNA"/>
</dbReference>
<name>A0A1Y6BDT6_9BACT</name>
<protein>
    <submittedName>
        <fullName evidence="1">Uncharacterized protein</fullName>
    </submittedName>
</protein>
<reference evidence="2" key="1">
    <citation type="submission" date="2017-04" db="EMBL/GenBank/DDBJ databases">
        <authorList>
            <person name="Varghese N."/>
            <person name="Submissions S."/>
        </authorList>
    </citation>
    <scope>NUCLEOTIDE SEQUENCE [LARGE SCALE GENOMIC DNA]</scope>
    <source>
        <strain evidence="2">RKEM611</strain>
    </source>
</reference>
<gene>
    <name evidence="1" type="ORF">SAMN06296036_104132</name>
</gene>
<evidence type="ECO:0000313" key="1">
    <source>
        <dbReference type="EMBL" id="SMF06436.1"/>
    </source>
</evidence>
<dbReference type="AlphaFoldDB" id="A0A1Y6BDT6"/>